<accession>A0A917FY73</accession>
<name>A0A917FY73_9BACI</name>
<comment type="caution">
    <text evidence="2">The sequence shown here is derived from an EMBL/GenBank/DDBJ whole genome shotgun (WGS) entry which is preliminary data.</text>
</comment>
<feature type="coiled-coil region" evidence="1">
    <location>
        <begin position="6"/>
        <end position="33"/>
    </location>
</feature>
<dbReference type="Proteomes" id="UP000616608">
    <property type="component" value="Unassembled WGS sequence"/>
</dbReference>
<evidence type="ECO:0000313" key="3">
    <source>
        <dbReference type="Proteomes" id="UP000616608"/>
    </source>
</evidence>
<protein>
    <submittedName>
        <fullName evidence="2">Uncharacterized protein</fullName>
    </submittedName>
</protein>
<reference evidence="2" key="1">
    <citation type="journal article" date="2014" name="Int. J. Syst. Evol. Microbiol.">
        <title>Complete genome sequence of Corynebacterium casei LMG S-19264T (=DSM 44701T), isolated from a smear-ripened cheese.</title>
        <authorList>
            <consortium name="US DOE Joint Genome Institute (JGI-PGF)"/>
            <person name="Walter F."/>
            <person name="Albersmeier A."/>
            <person name="Kalinowski J."/>
            <person name="Ruckert C."/>
        </authorList>
    </citation>
    <scope>NUCLEOTIDE SEQUENCE</scope>
    <source>
        <strain evidence="2">CGMCC 1.15760</strain>
    </source>
</reference>
<keyword evidence="3" id="KW-1185">Reference proteome</keyword>
<reference evidence="2" key="2">
    <citation type="submission" date="2020-09" db="EMBL/GenBank/DDBJ databases">
        <authorList>
            <person name="Sun Q."/>
            <person name="Zhou Y."/>
        </authorList>
    </citation>
    <scope>NUCLEOTIDE SEQUENCE</scope>
    <source>
        <strain evidence="2">CGMCC 1.15760</strain>
    </source>
</reference>
<organism evidence="2 3">
    <name type="scientific">Lysinibacillus alkalisoli</name>
    <dbReference type="NCBI Taxonomy" id="1911548"/>
    <lineage>
        <taxon>Bacteria</taxon>
        <taxon>Bacillati</taxon>
        <taxon>Bacillota</taxon>
        <taxon>Bacilli</taxon>
        <taxon>Bacillales</taxon>
        <taxon>Bacillaceae</taxon>
        <taxon>Lysinibacillus</taxon>
    </lineage>
</organism>
<proteinExistence type="predicted"/>
<evidence type="ECO:0000256" key="1">
    <source>
        <dbReference type="SAM" id="Coils"/>
    </source>
</evidence>
<feature type="coiled-coil region" evidence="1">
    <location>
        <begin position="78"/>
        <end position="112"/>
    </location>
</feature>
<evidence type="ECO:0000313" key="2">
    <source>
        <dbReference type="EMBL" id="GGG13886.1"/>
    </source>
</evidence>
<dbReference type="EMBL" id="BMJT01000002">
    <property type="protein sequence ID" value="GGG13886.1"/>
    <property type="molecule type" value="Genomic_DNA"/>
</dbReference>
<sequence>MAWDELQQKQMHLQRQLEERDRLYKQVVQYKLQQKQLLKRQSILQAEQQVYENKIAYFNKQTFWQRLANRNGKLDQKVEQKEMRLAQIIIKLQEVQQLLQFTQAQITQVEAKRAQGLNTDELLAEVQQLRTKKRLYVIQYQPAQAEQLAELEDQQANAIRLLYEVEEAIEAGQKAKQLIAMLMQQLDTARGYSAWDLFGGGLFITHLKHSEIDKVKSILPNVHAALQQFQNELLDVDHYEISAVNVDTDGFVKFADYFFDDIFSAWSVNSQLAEAQKNVIQLQDNVDNTLRRLCVKQEEVTAYQVNVKKAQDTLLQTL</sequence>
<keyword evidence="1" id="KW-0175">Coiled coil</keyword>
<dbReference type="RefSeq" id="WP_188613466.1">
    <property type="nucleotide sequence ID" value="NZ_BMJT01000002.1"/>
</dbReference>
<gene>
    <name evidence="2" type="ORF">GCM10007425_05240</name>
</gene>
<dbReference type="AlphaFoldDB" id="A0A917FY73"/>